<comment type="caution">
    <text evidence="13">The sequence shown here is derived from an EMBL/GenBank/DDBJ whole genome shotgun (WGS) entry which is preliminary data.</text>
</comment>
<feature type="compositionally biased region" description="Basic and acidic residues" evidence="10">
    <location>
        <begin position="1205"/>
        <end position="1220"/>
    </location>
</feature>
<dbReference type="InterPro" id="IPR034454">
    <property type="entry name" value="MEI2-like_RRM3"/>
</dbReference>
<evidence type="ECO:0000256" key="3">
    <source>
        <dbReference type="ARBA" id="ARBA00022884"/>
    </source>
</evidence>
<feature type="domain" description="AP2/ERF" evidence="12">
    <location>
        <begin position="1037"/>
        <end position="1094"/>
    </location>
</feature>
<evidence type="ECO:0000256" key="9">
    <source>
        <dbReference type="PROSITE-ProRule" id="PRU00176"/>
    </source>
</evidence>
<keyword evidence="2" id="KW-0677">Repeat</keyword>
<feature type="region of interest" description="Disordered" evidence="10">
    <location>
        <begin position="28"/>
        <end position="47"/>
    </location>
</feature>
<evidence type="ECO:0000256" key="4">
    <source>
        <dbReference type="ARBA" id="ARBA00023015"/>
    </source>
</evidence>
<keyword evidence="6" id="KW-0804">Transcription</keyword>
<accession>A0ABR2DFM3</accession>
<keyword evidence="3 9" id="KW-0694">RNA-binding</keyword>
<evidence type="ECO:0000256" key="2">
    <source>
        <dbReference type="ARBA" id="ARBA00022737"/>
    </source>
</evidence>
<protein>
    <recommendedName>
        <fullName evidence="15">Protein MEI2-like 1</fullName>
    </recommendedName>
</protein>
<dbReference type="CDD" id="cd00018">
    <property type="entry name" value="AP2"/>
    <property type="match status" value="1"/>
</dbReference>
<name>A0ABR2DFM3_9ROSI</name>
<gene>
    <name evidence="13" type="ORF">V6N12_043884</name>
</gene>
<dbReference type="InterPro" id="IPR034453">
    <property type="entry name" value="MEI2-like_RRM1"/>
</dbReference>
<evidence type="ECO:0000313" key="14">
    <source>
        <dbReference type="Proteomes" id="UP001472677"/>
    </source>
</evidence>
<dbReference type="PRINTS" id="PR00367">
    <property type="entry name" value="ETHRSPELEMNT"/>
</dbReference>
<keyword evidence="4" id="KW-0805">Transcription regulation</keyword>
<reference evidence="13 14" key="1">
    <citation type="journal article" date="2024" name="G3 (Bethesda)">
        <title>Genome assembly of Hibiscus sabdariffa L. provides insights into metabolisms of medicinal natural products.</title>
        <authorList>
            <person name="Kim T."/>
        </authorList>
    </citation>
    <scope>NUCLEOTIDE SEQUENCE [LARGE SCALE GENOMIC DNA]</scope>
    <source>
        <strain evidence="13">TK-2024</strain>
        <tissue evidence="13">Old leaves</tissue>
    </source>
</reference>
<evidence type="ECO:0000256" key="7">
    <source>
        <dbReference type="ARBA" id="ARBA00023242"/>
    </source>
</evidence>
<evidence type="ECO:0000256" key="10">
    <source>
        <dbReference type="SAM" id="MobiDB-lite"/>
    </source>
</evidence>
<feature type="compositionally biased region" description="Basic residues" evidence="10">
    <location>
        <begin position="1033"/>
        <end position="1042"/>
    </location>
</feature>
<dbReference type="InterPro" id="IPR036955">
    <property type="entry name" value="AP2/ERF_dom_sf"/>
</dbReference>
<dbReference type="Proteomes" id="UP001472677">
    <property type="component" value="Unassembled WGS sequence"/>
</dbReference>
<feature type="compositionally biased region" description="Polar residues" evidence="10">
    <location>
        <begin position="1187"/>
        <end position="1204"/>
    </location>
</feature>
<keyword evidence="8" id="KW-0469">Meiosis</keyword>
<evidence type="ECO:0000256" key="1">
    <source>
        <dbReference type="ARBA" id="ARBA00004123"/>
    </source>
</evidence>
<dbReference type="Pfam" id="PF00847">
    <property type="entry name" value="AP2"/>
    <property type="match status" value="1"/>
</dbReference>
<feature type="region of interest" description="Disordered" evidence="10">
    <location>
        <begin position="1000"/>
        <end position="1043"/>
    </location>
</feature>
<feature type="region of interest" description="Disordered" evidence="10">
    <location>
        <begin position="1174"/>
        <end position="1220"/>
    </location>
</feature>
<dbReference type="Pfam" id="PF04059">
    <property type="entry name" value="RRM_2"/>
    <property type="match status" value="1"/>
</dbReference>
<dbReference type="InterPro" id="IPR001471">
    <property type="entry name" value="AP2/ERF_dom"/>
</dbReference>
<organism evidence="13 14">
    <name type="scientific">Hibiscus sabdariffa</name>
    <name type="common">roselle</name>
    <dbReference type="NCBI Taxonomy" id="183260"/>
    <lineage>
        <taxon>Eukaryota</taxon>
        <taxon>Viridiplantae</taxon>
        <taxon>Streptophyta</taxon>
        <taxon>Embryophyta</taxon>
        <taxon>Tracheophyta</taxon>
        <taxon>Spermatophyta</taxon>
        <taxon>Magnoliopsida</taxon>
        <taxon>eudicotyledons</taxon>
        <taxon>Gunneridae</taxon>
        <taxon>Pentapetalae</taxon>
        <taxon>rosids</taxon>
        <taxon>malvids</taxon>
        <taxon>Malvales</taxon>
        <taxon>Malvaceae</taxon>
        <taxon>Malvoideae</taxon>
        <taxon>Hibiscus</taxon>
    </lineage>
</organism>
<dbReference type="CDD" id="cd12524">
    <property type="entry name" value="RRM1_MEI2_like"/>
    <property type="match status" value="1"/>
</dbReference>
<keyword evidence="7" id="KW-0539">Nucleus</keyword>
<dbReference type="Gene3D" id="3.30.70.330">
    <property type="match status" value="2"/>
</dbReference>
<dbReference type="PROSITE" id="PS50102">
    <property type="entry name" value="RRM"/>
    <property type="match status" value="2"/>
</dbReference>
<dbReference type="SMART" id="SM00360">
    <property type="entry name" value="RRM"/>
    <property type="match status" value="3"/>
</dbReference>
<keyword evidence="14" id="KW-1185">Reference proteome</keyword>
<evidence type="ECO:0000313" key="13">
    <source>
        <dbReference type="EMBL" id="KAK8537735.1"/>
    </source>
</evidence>
<evidence type="ECO:0000256" key="8">
    <source>
        <dbReference type="ARBA" id="ARBA00023254"/>
    </source>
</evidence>
<dbReference type="InterPro" id="IPR012677">
    <property type="entry name" value="Nucleotide-bd_a/b_plait_sf"/>
</dbReference>
<dbReference type="SMART" id="SM00380">
    <property type="entry name" value="AP2"/>
    <property type="match status" value="1"/>
</dbReference>
<proteinExistence type="predicted"/>
<comment type="subcellular location">
    <subcellularLocation>
        <location evidence="1">Nucleus</location>
    </subcellularLocation>
</comment>
<feature type="region of interest" description="Disordered" evidence="10">
    <location>
        <begin position="884"/>
        <end position="969"/>
    </location>
</feature>
<dbReference type="Gene3D" id="3.30.730.10">
    <property type="entry name" value="AP2/ERF domain"/>
    <property type="match status" value="1"/>
</dbReference>
<dbReference type="InterPro" id="IPR035979">
    <property type="entry name" value="RBD_domain_sf"/>
</dbReference>
<evidence type="ECO:0000259" key="11">
    <source>
        <dbReference type="PROSITE" id="PS50102"/>
    </source>
</evidence>
<feature type="domain" description="RRM" evidence="11">
    <location>
        <begin position="326"/>
        <end position="399"/>
    </location>
</feature>
<dbReference type="CDD" id="cd12531">
    <property type="entry name" value="RRM3_MEI2_like"/>
    <property type="match status" value="1"/>
</dbReference>
<evidence type="ECO:0000256" key="5">
    <source>
        <dbReference type="ARBA" id="ARBA00023125"/>
    </source>
</evidence>
<dbReference type="InterPro" id="IPR000504">
    <property type="entry name" value="RRM_dom"/>
</dbReference>
<evidence type="ECO:0000256" key="6">
    <source>
        <dbReference type="ARBA" id="ARBA00023163"/>
    </source>
</evidence>
<dbReference type="PROSITE" id="PS51032">
    <property type="entry name" value="AP2_ERF"/>
    <property type="match status" value="1"/>
</dbReference>
<dbReference type="SUPFAM" id="SSF54171">
    <property type="entry name" value="DNA-binding domain"/>
    <property type="match status" value="1"/>
</dbReference>
<feature type="compositionally biased region" description="Polar residues" evidence="10">
    <location>
        <begin position="1015"/>
        <end position="1031"/>
    </location>
</feature>
<dbReference type="SUPFAM" id="SSF54928">
    <property type="entry name" value="RNA-binding domain, RBD"/>
    <property type="match status" value="2"/>
</dbReference>
<sequence>MDQKNASASSHFSEDTCFPPERQIGFWKPNTLSDNQDKRVLSSPSNLARDQEGKFATSWNGITNLSEPSWNSVNHHPKPLSNMHMQPVVNFNRNYSNANVIQHESSLFSSLLSEIFSRKLRLLGNDLSYQHASKAASHHEEEPLKSMKEIEAQTIGNLLPDEDDLFSGVIGELELNTHASKGDELEDFDLFSSGGGMELEGDDHGSMGPRNSDFIGVLSRQGGSNGSIVGEHPYGELPSRTLFVRNINSNVEDSEIKTLFEQYGDIQTLYTACKHRGFVIISYYDIRAARNAMRDLQNKPLRRRELDIHYSIPKDNACEKDVVDQGTLVVFNHDSSVSTDELQRKFGAFGEIKEICDAPNKHNHKVIEFYDVRAAEAALNALNRSNSAGKQVKLEPSRLGGVRRFIQQPEQEQDEPNLCGSPFDELSSGHIGVIASGGMDNGSSQVLHSVIQSPVNTFVESHRSSTVPINLASPARVAPIGKKISLLEPNHSMDDMKYANQGVPGFHPHSFPEYHDSLANGIALNSTGTITNMASSASSIMAEGLDNRHVRGASSNGHLIEPNAGVFGSSGNGSLAVNGNNYMWKTNNSHQQHPSSAMVWPNSPSFVNGVHASYRLPHMPAFPRAPPVMFNVGSPAHHHIGSAPPNSALWDRQHPYAGESPETSGFHLGSLGSVGFHGTSPSHPMEIASRNIFSHVGGMDLMKNGGVHSPQQMCHLYPGRNPMISMPTSLDSPNERVRNFSQRRNELSSSNADKKQYELDIDRIIRGDDSRTTLMIKNIPNKYTSKMLLAAIDEHCRGTYDFIYLPIDFKNKCNVGYAFINMIDPQQIIPFHKAFDGKKWEKFNSEKVANLAYARIQGKAALIAHFQNSSLMNEDKRCRPILFHTDGPNAGDQEPFPMGTNIRSRPGRPRTTGTEENHRQSSSLTLGNGEEFSNGTDSGKVDRRPGKRPFQYSGHEPEAKEEEEEAAGGEADHIFPVYSARSQQDMNAMVQALTQVIGNNNNNPLVQLHADHKSPSPTTQQNQSHQAQDQGNARRRHYRGVRQRPWGKWAAEIRDPKKAARVWLGTFETAEAAALAYDEAALRFKGSKAKLNFPERVQGRSESGYFTTRQEIERTVAAAAAPPPPPPLSQPTYPNISQYAHLLGGGSATPFNYAMPSADHGSWPGFTWQSSSSRTLNFQQHRHQQQEENSGGFSLQFGRSSPTSDHSDNTRDYDYYYSRE</sequence>
<evidence type="ECO:0008006" key="15">
    <source>
        <dbReference type="Google" id="ProtNLM"/>
    </source>
</evidence>
<evidence type="ECO:0000259" key="12">
    <source>
        <dbReference type="PROSITE" id="PS51032"/>
    </source>
</evidence>
<feature type="compositionally biased region" description="Polar residues" evidence="10">
    <location>
        <begin position="920"/>
        <end position="937"/>
    </location>
</feature>
<dbReference type="Pfam" id="PF00076">
    <property type="entry name" value="RRM_1"/>
    <property type="match status" value="2"/>
</dbReference>
<dbReference type="InterPro" id="IPR007201">
    <property type="entry name" value="Mei2-like_Rrm_C"/>
</dbReference>
<dbReference type="InterPro" id="IPR016177">
    <property type="entry name" value="DNA-bd_dom_sf"/>
</dbReference>
<feature type="domain" description="RRM" evidence="11">
    <location>
        <begin position="240"/>
        <end position="313"/>
    </location>
</feature>
<dbReference type="EMBL" id="JBBPBM010000028">
    <property type="protein sequence ID" value="KAK8537735.1"/>
    <property type="molecule type" value="Genomic_DNA"/>
</dbReference>
<keyword evidence="5" id="KW-0238">DNA-binding</keyword>
<dbReference type="PANTHER" id="PTHR23189">
    <property type="entry name" value="RNA RECOGNITION MOTIF-CONTAINING"/>
    <property type="match status" value="1"/>
</dbReference>